<evidence type="ECO:0000313" key="1">
    <source>
        <dbReference type="EMBL" id="ADV46182.1"/>
    </source>
</evidence>
<keyword evidence="2" id="KW-1185">Reference proteome</keyword>
<dbReference type="HOGENOM" id="CLU_1318994_0_0_7"/>
<dbReference type="OrthoDB" id="5516250at2"/>
<name>E6X338_NITSE</name>
<gene>
    <name evidence="1" type="ordered locus">Nitsa_0922</name>
</gene>
<reference evidence="1 2" key="1">
    <citation type="journal article" date="2011" name="Stand. Genomic Sci.">
        <title>Complete genome sequence of Nitratifractor salsuginis type strain (E9I37-1).</title>
        <authorList>
            <person name="Anderson I."/>
            <person name="Sikorski J."/>
            <person name="Zeytun A."/>
            <person name="Nolan M."/>
            <person name="Lapidus A."/>
            <person name="Lucas S."/>
            <person name="Hammon N."/>
            <person name="Deshpande S."/>
            <person name="Cheng J.F."/>
            <person name="Tapia R."/>
            <person name="Han C."/>
            <person name="Goodwin L."/>
            <person name="Pitluck S."/>
            <person name="Liolios K."/>
            <person name="Pagani I."/>
            <person name="Ivanova N."/>
            <person name="Huntemann M."/>
            <person name="Mavromatis K."/>
            <person name="Ovchinikova G."/>
            <person name="Pati A."/>
            <person name="Chen A."/>
            <person name="Palaniappan K."/>
            <person name="Land M."/>
            <person name="Hauser L."/>
            <person name="Brambilla E.M."/>
            <person name="Ngatchou-Djao O.D."/>
            <person name="Rohde M."/>
            <person name="Tindall B.J."/>
            <person name="Goker M."/>
            <person name="Detter J.C."/>
            <person name="Woyke T."/>
            <person name="Bristow J."/>
            <person name="Eisen J.A."/>
            <person name="Markowitz V."/>
            <person name="Hugenholtz P."/>
            <person name="Klenk H.P."/>
            <person name="Kyrpides N.C."/>
        </authorList>
    </citation>
    <scope>NUCLEOTIDE SEQUENCE [LARGE SCALE GENOMIC DNA]</scope>
    <source>
        <strain evidence="2">DSM 16511 / JCM 12458 / E9I37-1</strain>
    </source>
</reference>
<accession>E6X338</accession>
<dbReference type="STRING" id="749222.Nitsa_0922"/>
<dbReference type="Proteomes" id="UP000008633">
    <property type="component" value="Chromosome"/>
</dbReference>
<dbReference type="AlphaFoldDB" id="E6X338"/>
<sequence>MSRAVSTSRIVDACLDGIRQSFEEYEEWSGGCWLGKAPEYLLTVNIAKELAMIDGSKYITLEDNVKKTLKNANANLKGRQSGYMRQNGRADIVVWWGNYIPRGIIEVKHRVYKFNSFSADIDRIIEILKKESDIQFGISTFYISNYYSGNAEEKMDNRIKTLYEQTKDYLNEFAPQLKIKLEYDIFPDEDDCNVWASVAILMMR</sequence>
<organism evidence="1 2">
    <name type="scientific">Nitratifractor salsuginis (strain DSM 16511 / JCM 12458 / E9I37-1)</name>
    <dbReference type="NCBI Taxonomy" id="749222"/>
    <lineage>
        <taxon>Bacteria</taxon>
        <taxon>Pseudomonadati</taxon>
        <taxon>Campylobacterota</taxon>
        <taxon>Epsilonproteobacteria</taxon>
        <taxon>Campylobacterales</taxon>
        <taxon>Sulfurovaceae</taxon>
        <taxon>Nitratifractor</taxon>
    </lineage>
</organism>
<dbReference type="EMBL" id="CP002452">
    <property type="protein sequence ID" value="ADV46182.1"/>
    <property type="molecule type" value="Genomic_DNA"/>
</dbReference>
<evidence type="ECO:0000313" key="2">
    <source>
        <dbReference type="Proteomes" id="UP000008633"/>
    </source>
</evidence>
<reference evidence="2" key="2">
    <citation type="submission" date="2011-01" db="EMBL/GenBank/DDBJ databases">
        <title>The complete genome of Nitratifractor salsuginis DSM 16511.</title>
        <authorList>
            <consortium name="US DOE Joint Genome Institute (JGI-PGF)"/>
            <person name="Lucas S."/>
            <person name="Copeland A."/>
            <person name="Lapidus A."/>
            <person name="Bruce D."/>
            <person name="Goodwin L."/>
            <person name="Pitluck S."/>
            <person name="Kyrpides N."/>
            <person name="Mavromatis K."/>
            <person name="Ivanova N."/>
            <person name="Mikhailova N."/>
            <person name="Zeytun A."/>
            <person name="Detter J.C."/>
            <person name="Tapia R."/>
            <person name="Han C."/>
            <person name="Land M."/>
            <person name="Hauser L."/>
            <person name="Markowitz V."/>
            <person name="Cheng J.-F."/>
            <person name="Hugenholtz P."/>
            <person name="Woyke T."/>
            <person name="Wu D."/>
            <person name="Tindall B."/>
            <person name="Schuetze A."/>
            <person name="Brambilla E."/>
            <person name="Klenk H.-P."/>
            <person name="Eisen J.A."/>
        </authorList>
    </citation>
    <scope>NUCLEOTIDE SEQUENCE [LARGE SCALE GENOMIC DNA]</scope>
    <source>
        <strain evidence="2">DSM 16511 / JCM 12458 / E9I37-1</strain>
    </source>
</reference>
<dbReference type="RefSeq" id="WP_013553876.1">
    <property type="nucleotide sequence ID" value="NC_014935.1"/>
</dbReference>
<proteinExistence type="predicted"/>
<dbReference type="eggNOG" id="ENOG50333NV">
    <property type="taxonomic scope" value="Bacteria"/>
</dbReference>
<protein>
    <submittedName>
        <fullName evidence="1">AntA/AntB antirepressor domain protein</fullName>
    </submittedName>
</protein>
<dbReference type="KEGG" id="nsa:Nitsa_0922"/>